<organism evidence="1 2">
    <name type="scientific">Klebsiella variicola</name>
    <dbReference type="NCBI Taxonomy" id="244366"/>
    <lineage>
        <taxon>Bacteria</taxon>
        <taxon>Pseudomonadati</taxon>
        <taxon>Pseudomonadota</taxon>
        <taxon>Gammaproteobacteria</taxon>
        <taxon>Enterobacterales</taxon>
        <taxon>Enterobacteriaceae</taxon>
        <taxon>Klebsiella/Raoultella group</taxon>
        <taxon>Klebsiella</taxon>
        <taxon>Klebsiella pneumoniae complex</taxon>
    </lineage>
</organism>
<accession>A0ABD7PDA0</accession>
<sequence>MVLNIYNLVCDQLDHFLLSLLAKGLLTFRGINSIEPYSCIYCTVISLYSISINYSDNFCRESFGN</sequence>
<evidence type="ECO:0000313" key="1">
    <source>
        <dbReference type="EMBL" id="SXF98633.1"/>
    </source>
</evidence>
<evidence type="ECO:0000313" key="2">
    <source>
        <dbReference type="Proteomes" id="UP000258928"/>
    </source>
</evidence>
<reference evidence="1 2" key="1">
    <citation type="submission" date="2018-08" db="EMBL/GenBank/DDBJ databases">
        <authorList>
            <consortium name="Pathogen Informatics"/>
        </authorList>
    </citation>
    <scope>NUCLEOTIDE SEQUENCE [LARGE SCALE GENOMIC DNA]</scope>
    <source>
        <strain evidence="1 2">EuSCAPE_TR218</strain>
    </source>
</reference>
<dbReference type="Proteomes" id="UP000258928">
    <property type="component" value="Unassembled WGS sequence"/>
</dbReference>
<gene>
    <name evidence="1" type="ORF">SAMEA3729809_05164</name>
</gene>
<dbReference type="AlphaFoldDB" id="A0ABD7PDA0"/>
<protein>
    <submittedName>
        <fullName evidence="1">Uncharacterized protein</fullName>
    </submittedName>
</protein>
<proteinExistence type="predicted"/>
<dbReference type="EMBL" id="UKAS01000032">
    <property type="protein sequence ID" value="SXF98633.1"/>
    <property type="molecule type" value="Genomic_DNA"/>
</dbReference>
<comment type="caution">
    <text evidence="1">The sequence shown here is derived from an EMBL/GenBank/DDBJ whole genome shotgun (WGS) entry which is preliminary data.</text>
</comment>
<name>A0ABD7PDA0_KLEVA</name>